<dbReference type="GO" id="GO:0006434">
    <property type="term" value="P:seryl-tRNA aminoacylation"/>
    <property type="evidence" value="ECO:0007669"/>
    <property type="project" value="InterPro"/>
</dbReference>
<keyword evidence="3" id="KW-0436">Ligase</keyword>
<dbReference type="Proteomes" id="UP000054563">
    <property type="component" value="Unassembled WGS sequence"/>
</dbReference>
<dbReference type="Gene3D" id="1.10.287.40">
    <property type="entry name" value="Serine-tRNA synthetase, tRNA binding domain"/>
    <property type="match status" value="1"/>
</dbReference>
<feature type="coiled-coil region" evidence="1">
    <location>
        <begin position="56"/>
        <end position="103"/>
    </location>
</feature>
<dbReference type="AlphaFoldDB" id="A0A0J8RCK2"/>
<sequence>MLDIADLIADRGGDPKKVKESQRRRFASEELVDEVISLYEDARRTRYEASQIGSKINALQKEIGMKKKNKEDASELLAQKAKLEQDKKAQEDLAVEKEKLRDRKLKTIGNYVHDSVPISNNEVPNICGSPPPIRHSLIQSDSRIRFAIG</sequence>
<feature type="domain" description="Serine-tRNA synthetase type1 N-terminal" evidence="2">
    <location>
        <begin position="1"/>
        <end position="111"/>
    </location>
</feature>
<dbReference type="VEuPathDB" id="FungiDB:CIHG_00732"/>
<accession>A0A0J8RCK2</accession>
<dbReference type="UniPathway" id="UPA00906">
    <property type="reaction ID" value="UER00895"/>
</dbReference>
<dbReference type="EMBL" id="DS016982">
    <property type="protein sequence ID" value="KMU82950.1"/>
    <property type="molecule type" value="Genomic_DNA"/>
</dbReference>
<dbReference type="OrthoDB" id="10264585at2759"/>
<dbReference type="InterPro" id="IPR002317">
    <property type="entry name" value="Ser-tRNA-ligase_type_1"/>
</dbReference>
<gene>
    <name evidence="3" type="ORF">CIHG_00732</name>
</gene>
<dbReference type="GO" id="GO:0004828">
    <property type="term" value="F:serine-tRNA ligase activity"/>
    <property type="evidence" value="ECO:0007669"/>
    <property type="project" value="InterPro"/>
</dbReference>
<reference evidence="4" key="1">
    <citation type="journal article" date="2010" name="Genome Res.">
        <title>Population genomic sequencing of Coccidioides fungi reveals recent hybridization and transposon control.</title>
        <authorList>
            <person name="Neafsey D.E."/>
            <person name="Barker B.M."/>
            <person name="Sharpton T.J."/>
            <person name="Stajich J.E."/>
            <person name="Park D.J."/>
            <person name="Whiston E."/>
            <person name="Hung C.-Y."/>
            <person name="McMahan C."/>
            <person name="White J."/>
            <person name="Sykes S."/>
            <person name="Heiman D."/>
            <person name="Young S."/>
            <person name="Zeng Q."/>
            <person name="Abouelleil A."/>
            <person name="Aftuck L."/>
            <person name="Bessette D."/>
            <person name="Brown A."/>
            <person name="FitzGerald M."/>
            <person name="Lui A."/>
            <person name="Macdonald J.P."/>
            <person name="Priest M."/>
            <person name="Orbach M.J."/>
            <person name="Galgiani J.N."/>
            <person name="Kirkland T.N."/>
            <person name="Cole G.T."/>
            <person name="Birren B.W."/>
            <person name="Henn M.R."/>
            <person name="Taylor J.W."/>
            <person name="Rounsley S.D."/>
        </authorList>
    </citation>
    <scope>NUCLEOTIDE SEQUENCE [LARGE SCALE GENOMIC DNA]</scope>
    <source>
        <strain evidence="4">H538.4</strain>
    </source>
</reference>
<keyword evidence="3" id="KW-0030">Aminoacyl-tRNA synthetase</keyword>
<name>A0A0J8RCK2_COCIT</name>
<dbReference type="PANTHER" id="PTHR11778">
    <property type="entry name" value="SERYL-TRNA SYNTHETASE"/>
    <property type="match status" value="1"/>
</dbReference>
<dbReference type="InterPro" id="IPR010978">
    <property type="entry name" value="tRNA-bd_arm"/>
</dbReference>
<evidence type="ECO:0000256" key="1">
    <source>
        <dbReference type="SAM" id="Coils"/>
    </source>
</evidence>
<dbReference type="STRING" id="396776.A0A0J8RCK2"/>
<protein>
    <submittedName>
        <fullName evidence="3">Seryl-tRNA synthetase</fullName>
    </submittedName>
</protein>
<dbReference type="InterPro" id="IPR042103">
    <property type="entry name" value="SerRS_1_N_sf"/>
</dbReference>
<dbReference type="InterPro" id="IPR015866">
    <property type="entry name" value="Ser-tRNA-synth_1_N"/>
</dbReference>
<evidence type="ECO:0000259" key="2">
    <source>
        <dbReference type="Pfam" id="PF02403"/>
    </source>
</evidence>
<evidence type="ECO:0000313" key="4">
    <source>
        <dbReference type="Proteomes" id="UP000054563"/>
    </source>
</evidence>
<evidence type="ECO:0000313" key="3">
    <source>
        <dbReference type="EMBL" id="KMU82950.1"/>
    </source>
</evidence>
<dbReference type="FunFam" id="1.10.287.40:FF:000003">
    <property type="entry name" value="Serine--tRNA ligase cytoplasmic"/>
    <property type="match status" value="1"/>
</dbReference>
<dbReference type="Pfam" id="PF02403">
    <property type="entry name" value="Seryl_tRNA_N"/>
    <property type="match status" value="1"/>
</dbReference>
<dbReference type="GO" id="GO:0005524">
    <property type="term" value="F:ATP binding"/>
    <property type="evidence" value="ECO:0007669"/>
    <property type="project" value="InterPro"/>
</dbReference>
<dbReference type="SUPFAM" id="SSF46589">
    <property type="entry name" value="tRNA-binding arm"/>
    <property type="match status" value="1"/>
</dbReference>
<keyword evidence="1" id="KW-0175">Coiled coil</keyword>
<organism evidence="3 4">
    <name type="scientific">Coccidioides immitis H538.4</name>
    <dbReference type="NCBI Taxonomy" id="396776"/>
    <lineage>
        <taxon>Eukaryota</taxon>
        <taxon>Fungi</taxon>
        <taxon>Dikarya</taxon>
        <taxon>Ascomycota</taxon>
        <taxon>Pezizomycotina</taxon>
        <taxon>Eurotiomycetes</taxon>
        <taxon>Eurotiomycetidae</taxon>
        <taxon>Onygenales</taxon>
        <taxon>Onygenaceae</taxon>
        <taxon>Coccidioides</taxon>
    </lineage>
</organism>
<proteinExistence type="predicted"/>